<evidence type="ECO:0000313" key="2">
    <source>
        <dbReference type="Proteomes" id="UP000827976"/>
    </source>
</evidence>
<sequence>MGACDPSCSESHPCGVLGCPSSPFIDPPAVIEPETGSLRPSGTTGALEETSPLITASNESHPLEQPPSAPVLPDKAISPTPQPPPPPPPPPPMMAAPMPYQEQAIPPRQFVGESSAPAAPAAAPQGLDNHEVPIQRVESVDYPPPGHRPFGGEDLGRRGTRRPFPGPHSRWYDYIPLISDLGRYRCRQYYPNDYYLNNRPSYRRVENFWYGRDSDNCVPPRSRRVRDRVPSYCPNMDDYNYVPVPVPVPVPPPPFRRWNTFPTREPPSSSSARQNHEDPQAGPSDGRQPAAGDQGTLVRDNIVIGDPTRVRIGEGNRGGRSTGGRVTGNVVIR</sequence>
<evidence type="ECO:0000313" key="1">
    <source>
        <dbReference type="EMBL" id="KAH7680599.1"/>
    </source>
</evidence>
<organism evidence="1 2">
    <name type="scientific">Dioscorea alata</name>
    <name type="common">Purple yam</name>
    <dbReference type="NCBI Taxonomy" id="55571"/>
    <lineage>
        <taxon>Eukaryota</taxon>
        <taxon>Viridiplantae</taxon>
        <taxon>Streptophyta</taxon>
        <taxon>Embryophyta</taxon>
        <taxon>Tracheophyta</taxon>
        <taxon>Spermatophyta</taxon>
        <taxon>Magnoliopsida</taxon>
        <taxon>Liliopsida</taxon>
        <taxon>Dioscoreales</taxon>
        <taxon>Dioscoreaceae</taxon>
        <taxon>Dioscorea</taxon>
    </lineage>
</organism>
<gene>
    <name evidence="1" type="ORF">IHE45_05G003300</name>
</gene>
<keyword evidence="2" id="KW-1185">Reference proteome</keyword>
<name>A0ACB7VYR3_DIOAL</name>
<reference evidence="2" key="1">
    <citation type="journal article" date="2022" name="Nat. Commun.">
        <title>Chromosome evolution and the genetic basis of agronomically important traits in greater yam.</title>
        <authorList>
            <person name="Bredeson J.V."/>
            <person name="Lyons J.B."/>
            <person name="Oniyinde I.O."/>
            <person name="Okereke N.R."/>
            <person name="Kolade O."/>
            <person name="Nnabue I."/>
            <person name="Nwadili C.O."/>
            <person name="Hribova E."/>
            <person name="Parker M."/>
            <person name="Nwogha J."/>
            <person name="Shu S."/>
            <person name="Carlson J."/>
            <person name="Kariba R."/>
            <person name="Muthemba S."/>
            <person name="Knop K."/>
            <person name="Barton G.J."/>
            <person name="Sherwood A.V."/>
            <person name="Lopez-Montes A."/>
            <person name="Asiedu R."/>
            <person name="Jamnadass R."/>
            <person name="Muchugi A."/>
            <person name="Goodstein D."/>
            <person name="Egesi C.N."/>
            <person name="Featherston J."/>
            <person name="Asfaw A."/>
            <person name="Simpson G.G."/>
            <person name="Dolezel J."/>
            <person name="Hendre P.S."/>
            <person name="Van Deynze A."/>
            <person name="Kumar P.L."/>
            <person name="Obidiegwu J.E."/>
            <person name="Bhattacharjee R."/>
            <person name="Rokhsar D.S."/>
        </authorList>
    </citation>
    <scope>NUCLEOTIDE SEQUENCE [LARGE SCALE GENOMIC DNA]</scope>
    <source>
        <strain evidence="2">cv. TDa95/00328</strain>
    </source>
</reference>
<dbReference type="EMBL" id="CM037015">
    <property type="protein sequence ID" value="KAH7680599.1"/>
    <property type="molecule type" value="Genomic_DNA"/>
</dbReference>
<accession>A0ACB7VYR3</accession>
<dbReference type="Proteomes" id="UP000827976">
    <property type="component" value="Chromosome 5"/>
</dbReference>
<proteinExistence type="predicted"/>
<comment type="caution">
    <text evidence="1">The sequence shown here is derived from an EMBL/GenBank/DDBJ whole genome shotgun (WGS) entry which is preliminary data.</text>
</comment>
<protein>
    <submittedName>
        <fullName evidence="1">Uncharacterized protein</fullName>
    </submittedName>
</protein>